<accession>C3NEX2</accession>
<feature type="region of interest" description="Disordered" evidence="1">
    <location>
        <begin position="1"/>
        <end position="45"/>
    </location>
</feature>
<evidence type="ECO:0000256" key="1">
    <source>
        <dbReference type="SAM" id="MobiDB-lite"/>
    </source>
</evidence>
<protein>
    <submittedName>
        <fullName evidence="2">ORF1 in transposon ISC1078</fullName>
    </submittedName>
</protein>
<sequence>MKYNPRSLSPVPKKLGFKYKKGKKDLRERQEDSKRWVKEQGEKLL</sequence>
<dbReference type="EMBL" id="CP001403">
    <property type="protein sequence ID" value="ACP45861.1"/>
    <property type="molecule type" value="Genomic_DNA"/>
</dbReference>
<feature type="compositionally biased region" description="Basic residues" evidence="1">
    <location>
        <begin position="15"/>
        <end position="24"/>
    </location>
</feature>
<dbReference type="KEGG" id="siy:YG5714_1601"/>
<gene>
    <name evidence="2" type="ordered locus">YG5714_1601</name>
</gene>
<name>C3NEX2_SACI7</name>
<dbReference type="AlphaFoldDB" id="C3NEX2"/>
<reference evidence="2 3" key="1">
    <citation type="journal article" date="2009" name="Proc. Natl. Acad. Sci. U.S.A.">
        <title>Biogeography of the Sulfolobus islandicus pan-genome.</title>
        <authorList>
            <person name="Reno M.L."/>
            <person name="Held N.L."/>
            <person name="Fields C.J."/>
            <person name="Burke P.V."/>
            <person name="Whitaker R.J."/>
        </authorList>
    </citation>
    <scope>NUCLEOTIDE SEQUENCE [LARGE SCALE GENOMIC DNA]</scope>
    <source>
        <strain evidence="3">Y.G.57.14 / Yellowstone #1</strain>
    </source>
</reference>
<dbReference type="Proteomes" id="UP000002308">
    <property type="component" value="Chromosome"/>
</dbReference>
<dbReference type="HOGENOM" id="CLU_3194675_0_0_2"/>
<organism evidence="2 3">
    <name type="scientific">Saccharolobus islandicus (strain Y.G.57.14 / Yellowstone #1)</name>
    <name type="common">Sulfolobus islandicus</name>
    <dbReference type="NCBI Taxonomy" id="439386"/>
    <lineage>
        <taxon>Archaea</taxon>
        <taxon>Thermoproteota</taxon>
        <taxon>Thermoprotei</taxon>
        <taxon>Sulfolobales</taxon>
        <taxon>Sulfolobaceae</taxon>
        <taxon>Saccharolobus</taxon>
    </lineage>
</organism>
<evidence type="ECO:0000313" key="3">
    <source>
        <dbReference type="Proteomes" id="UP000002308"/>
    </source>
</evidence>
<feature type="compositionally biased region" description="Basic and acidic residues" evidence="1">
    <location>
        <begin position="25"/>
        <end position="45"/>
    </location>
</feature>
<proteinExistence type="predicted"/>
<evidence type="ECO:0000313" key="2">
    <source>
        <dbReference type="EMBL" id="ACP45861.1"/>
    </source>
</evidence>